<protein>
    <recommendedName>
        <fullName evidence="1 2">[Ribosomal protein bS18]-alanine N-acetyltransferase</fullName>
        <ecNumber evidence="1 2">2.3.1.266</ecNumber>
    </recommendedName>
</protein>
<feature type="active site" description="Proton donor" evidence="1">
    <location>
        <position position="123"/>
    </location>
</feature>
<proteinExistence type="inferred from homology"/>
<dbReference type="PROSITE" id="PS51186">
    <property type="entry name" value="GNAT"/>
    <property type="match status" value="1"/>
</dbReference>
<accession>A0A934TRU0</accession>
<evidence type="ECO:0000259" key="3">
    <source>
        <dbReference type="PROSITE" id="PS51186"/>
    </source>
</evidence>
<dbReference type="InterPro" id="IPR043690">
    <property type="entry name" value="RimI"/>
</dbReference>
<dbReference type="GO" id="GO:0008999">
    <property type="term" value="F:protein-N-terminal-alanine acetyltransferase activity"/>
    <property type="evidence" value="ECO:0007669"/>
    <property type="project" value="UniProtKB-UniRule"/>
</dbReference>
<dbReference type="SUPFAM" id="SSF55729">
    <property type="entry name" value="Acyl-CoA N-acyltransferases (Nat)"/>
    <property type="match status" value="1"/>
</dbReference>
<dbReference type="InterPro" id="IPR016181">
    <property type="entry name" value="Acyl_CoA_acyltransferase"/>
</dbReference>
<keyword evidence="1" id="KW-0012">Acyltransferase</keyword>
<comment type="subcellular location">
    <subcellularLocation>
        <location evidence="1 2">Cytoplasm</location>
    </subcellularLocation>
</comment>
<sequence length="154" mass="17744">MSAVFRSMEAAFEPMTDPRLDEVVAIERRAYDHPWTRGNFADSLRSGYHAQLLCAGNAVLGYFVAMQGVDEVHLLNITVDPAYQGQGWGRIMLDALALWARAQKAQWLWLEVRISNKRAQEVYLRHGYRRVGERRNYYPAAHGREDAIVMSYRL</sequence>
<keyword evidence="4" id="KW-0689">Ribosomal protein</keyword>
<dbReference type="Pfam" id="PF00583">
    <property type="entry name" value="Acetyltransf_1"/>
    <property type="match status" value="1"/>
</dbReference>
<dbReference type="AlphaFoldDB" id="A0A934TRU0"/>
<evidence type="ECO:0000313" key="4">
    <source>
        <dbReference type="EMBL" id="MBK6005821.1"/>
    </source>
</evidence>
<dbReference type="InterPro" id="IPR006464">
    <property type="entry name" value="AcTrfase_RimI/Ard1"/>
</dbReference>
<comment type="caution">
    <text evidence="1">Lacks conserved residue(s) required for the propagation of feature annotation.</text>
</comment>
<comment type="function">
    <text evidence="1 2">Acetylates the N-terminal alanine of ribosomal protein bS18.</text>
</comment>
<evidence type="ECO:0000313" key="5">
    <source>
        <dbReference type="Proteomes" id="UP000630528"/>
    </source>
</evidence>
<dbReference type="EC" id="2.3.1.266" evidence="1 2"/>
<evidence type="ECO:0000256" key="1">
    <source>
        <dbReference type="HAMAP-Rule" id="MF_02210"/>
    </source>
</evidence>
<dbReference type="InterPro" id="IPR000182">
    <property type="entry name" value="GNAT_dom"/>
</dbReference>
<dbReference type="GO" id="GO:0005840">
    <property type="term" value="C:ribosome"/>
    <property type="evidence" value="ECO:0007669"/>
    <property type="project" value="UniProtKB-KW"/>
</dbReference>
<keyword evidence="1" id="KW-0808">Transferase</keyword>
<comment type="similarity">
    <text evidence="1 2">Belongs to the acetyltransferase family. RimI subfamily.</text>
</comment>
<feature type="binding site" evidence="1">
    <location>
        <position position="116"/>
    </location>
    <ligand>
        <name>acetyl-CoA</name>
        <dbReference type="ChEBI" id="CHEBI:57288"/>
    </ligand>
</feature>
<organism evidence="4 5">
    <name type="scientific">Ramlibacter ginsenosidimutans</name>
    <dbReference type="NCBI Taxonomy" id="502333"/>
    <lineage>
        <taxon>Bacteria</taxon>
        <taxon>Pseudomonadati</taxon>
        <taxon>Pseudomonadota</taxon>
        <taxon>Betaproteobacteria</taxon>
        <taxon>Burkholderiales</taxon>
        <taxon>Comamonadaceae</taxon>
        <taxon>Ramlibacter</taxon>
    </lineage>
</organism>
<dbReference type="Gene3D" id="3.40.630.30">
    <property type="match status" value="1"/>
</dbReference>
<comment type="caution">
    <text evidence="4">The sequence shown here is derived from an EMBL/GenBank/DDBJ whole genome shotgun (WGS) entry which is preliminary data.</text>
</comment>
<keyword evidence="1 2" id="KW-0963">Cytoplasm</keyword>
<dbReference type="Proteomes" id="UP000630528">
    <property type="component" value="Unassembled WGS sequence"/>
</dbReference>
<dbReference type="PANTHER" id="PTHR43617:SF35">
    <property type="entry name" value="[RIBOSOMAL PROTEIN BS18]-ALANINE N-ACETYLTRANSFERASE"/>
    <property type="match status" value="1"/>
</dbReference>
<dbReference type="PANTHER" id="PTHR43617">
    <property type="entry name" value="L-AMINO ACID N-ACETYLTRANSFERASE"/>
    <property type="match status" value="1"/>
</dbReference>
<reference evidence="4" key="1">
    <citation type="journal article" date="2012" name="J. Microbiol. Biotechnol.">
        <title>Ramlibacter ginsenosidimutans sp. nov., with ginsenoside-converting activity.</title>
        <authorList>
            <person name="Wang L."/>
            <person name="An D.S."/>
            <person name="Kim S.G."/>
            <person name="Jin F.X."/>
            <person name="Kim S.C."/>
            <person name="Lee S.T."/>
            <person name="Im W.T."/>
        </authorList>
    </citation>
    <scope>NUCLEOTIDE SEQUENCE</scope>
    <source>
        <strain evidence="4">KACC 17527</strain>
    </source>
</reference>
<feature type="domain" description="N-acetyltransferase" evidence="3">
    <location>
        <begin position="10"/>
        <end position="154"/>
    </location>
</feature>
<dbReference type="HAMAP" id="MF_02210">
    <property type="entry name" value="RimI"/>
    <property type="match status" value="1"/>
</dbReference>
<dbReference type="GO" id="GO:0005737">
    <property type="term" value="C:cytoplasm"/>
    <property type="evidence" value="ECO:0007669"/>
    <property type="project" value="UniProtKB-SubCell"/>
</dbReference>
<evidence type="ECO:0000256" key="2">
    <source>
        <dbReference type="RuleBase" id="RU363094"/>
    </source>
</evidence>
<gene>
    <name evidence="1 4" type="primary">rimI</name>
    <name evidence="4" type="ORF">JJB11_06910</name>
</gene>
<keyword evidence="5" id="KW-1185">Reference proteome</keyword>
<feature type="active site" description="Proton acceptor" evidence="1">
    <location>
        <position position="111"/>
    </location>
</feature>
<reference evidence="4" key="2">
    <citation type="submission" date="2021-01" db="EMBL/GenBank/DDBJ databases">
        <authorList>
            <person name="Kang M."/>
        </authorList>
    </citation>
    <scope>NUCLEOTIDE SEQUENCE</scope>
    <source>
        <strain evidence="4">KACC 17527</strain>
    </source>
</reference>
<comment type="catalytic activity">
    <reaction evidence="1 2">
        <text>N-terminal L-alanyl-[ribosomal protein bS18] + acetyl-CoA = N-terminal N(alpha)-acetyl-L-alanyl-[ribosomal protein bS18] + CoA + H(+)</text>
        <dbReference type="Rhea" id="RHEA:43756"/>
        <dbReference type="Rhea" id="RHEA-COMP:10676"/>
        <dbReference type="Rhea" id="RHEA-COMP:10677"/>
        <dbReference type="ChEBI" id="CHEBI:15378"/>
        <dbReference type="ChEBI" id="CHEBI:57287"/>
        <dbReference type="ChEBI" id="CHEBI:57288"/>
        <dbReference type="ChEBI" id="CHEBI:64718"/>
        <dbReference type="ChEBI" id="CHEBI:83683"/>
        <dbReference type="EC" id="2.3.1.266"/>
    </reaction>
</comment>
<dbReference type="InterPro" id="IPR050276">
    <property type="entry name" value="MshD_Acetyltransferase"/>
</dbReference>
<name>A0A934TRU0_9BURK</name>
<keyword evidence="4" id="KW-0687">Ribonucleoprotein</keyword>
<dbReference type="CDD" id="cd04301">
    <property type="entry name" value="NAT_SF"/>
    <property type="match status" value="1"/>
</dbReference>
<dbReference type="EMBL" id="JAEPWM010000002">
    <property type="protein sequence ID" value="MBK6005821.1"/>
    <property type="molecule type" value="Genomic_DNA"/>
</dbReference>
<dbReference type="NCBIfam" id="TIGR01575">
    <property type="entry name" value="rimI"/>
    <property type="match status" value="1"/>
</dbReference>